<evidence type="ECO:0000259" key="4">
    <source>
        <dbReference type="Pfam" id="PF00675"/>
    </source>
</evidence>
<feature type="signal peptide" evidence="3">
    <location>
        <begin position="1"/>
        <end position="39"/>
    </location>
</feature>
<reference evidence="6 7" key="1">
    <citation type="submission" date="2020-10" db="EMBL/GenBank/DDBJ databases">
        <title>Connecting structure to function with the recovery of over 1000 high-quality activated sludge metagenome-assembled genomes encoding full-length rRNA genes using long-read sequencing.</title>
        <authorList>
            <person name="Singleton C.M."/>
            <person name="Petriglieri F."/>
            <person name="Kristensen J.M."/>
            <person name="Kirkegaard R.H."/>
            <person name="Michaelsen T.Y."/>
            <person name="Andersen M.H."/>
            <person name="Karst S.M."/>
            <person name="Dueholm M.S."/>
            <person name="Nielsen P.H."/>
            <person name="Albertsen M."/>
        </authorList>
    </citation>
    <scope>NUCLEOTIDE SEQUENCE [LARGE SCALE GENOMIC DNA]</scope>
    <source>
        <strain evidence="6">EsbW_18-Q3-R4-48_BATAC.285</strain>
    </source>
</reference>
<dbReference type="InterPro" id="IPR011765">
    <property type="entry name" value="Pept_M16_N"/>
</dbReference>
<keyword evidence="3" id="KW-0732">Signal</keyword>
<dbReference type="InterPro" id="IPR011249">
    <property type="entry name" value="Metalloenz_LuxS/M16"/>
</dbReference>
<evidence type="ECO:0000256" key="1">
    <source>
        <dbReference type="ARBA" id="ARBA00001947"/>
    </source>
</evidence>
<dbReference type="Pfam" id="PF00675">
    <property type="entry name" value="Peptidase_M16"/>
    <property type="match status" value="1"/>
</dbReference>
<dbReference type="EMBL" id="JADJMH010000005">
    <property type="protein sequence ID" value="MBK7674464.1"/>
    <property type="molecule type" value="Genomic_DNA"/>
</dbReference>
<feature type="chain" id="PRO_5038025353" evidence="3">
    <location>
        <begin position="40"/>
        <end position="329"/>
    </location>
</feature>
<evidence type="ECO:0000259" key="5">
    <source>
        <dbReference type="Pfam" id="PF05193"/>
    </source>
</evidence>
<protein>
    <submittedName>
        <fullName evidence="6">Insulinase family protein</fullName>
    </submittedName>
</protein>
<dbReference type="PANTHER" id="PTHR11851:SF49">
    <property type="entry name" value="MITOCHONDRIAL-PROCESSING PEPTIDASE SUBUNIT ALPHA"/>
    <property type="match status" value="1"/>
</dbReference>
<dbReference type="PANTHER" id="PTHR11851">
    <property type="entry name" value="METALLOPROTEASE"/>
    <property type="match status" value="1"/>
</dbReference>
<dbReference type="InterPro" id="IPR007863">
    <property type="entry name" value="Peptidase_M16_C"/>
</dbReference>
<organism evidence="6 7">
    <name type="scientific">Candidatus Accumulibacter proximus</name>
    <dbReference type="NCBI Taxonomy" id="2954385"/>
    <lineage>
        <taxon>Bacteria</taxon>
        <taxon>Pseudomonadati</taxon>
        <taxon>Pseudomonadota</taxon>
        <taxon>Betaproteobacteria</taxon>
        <taxon>Candidatus Accumulibacter</taxon>
    </lineage>
</organism>
<evidence type="ECO:0000256" key="3">
    <source>
        <dbReference type="SAM" id="SignalP"/>
    </source>
</evidence>
<dbReference type="GO" id="GO:0046872">
    <property type="term" value="F:metal ion binding"/>
    <property type="evidence" value="ECO:0007669"/>
    <property type="project" value="InterPro"/>
</dbReference>
<dbReference type="InterPro" id="IPR050361">
    <property type="entry name" value="MPP/UQCRC_Complex"/>
</dbReference>
<feature type="domain" description="Peptidase M16 C-terminal" evidence="5">
    <location>
        <begin position="206"/>
        <end position="327"/>
    </location>
</feature>
<proteinExistence type="inferred from homology"/>
<evidence type="ECO:0000256" key="2">
    <source>
        <dbReference type="ARBA" id="ARBA00007261"/>
    </source>
</evidence>
<name>A0A935PXR9_9PROT</name>
<dbReference type="Pfam" id="PF05193">
    <property type="entry name" value="Peptidase_M16_C"/>
    <property type="match status" value="1"/>
</dbReference>
<dbReference type="InterPro" id="IPR001431">
    <property type="entry name" value="Pept_M16_Zn_BS"/>
</dbReference>
<evidence type="ECO:0000313" key="6">
    <source>
        <dbReference type="EMBL" id="MBK7674464.1"/>
    </source>
</evidence>
<dbReference type="GO" id="GO:0004222">
    <property type="term" value="F:metalloendopeptidase activity"/>
    <property type="evidence" value="ECO:0007669"/>
    <property type="project" value="InterPro"/>
</dbReference>
<comment type="similarity">
    <text evidence="2">Belongs to the peptidase M16 family.</text>
</comment>
<gene>
    <name evidence="6" type="ORF">IPJ27_06645</name>
</gene>
<comment type="caution">
    <text evidence="6">The sequence shown here is derived from an EMBL/GenBank/DDBJ whole genome shotgun (WGS) entry which is preliminary data.</text>
</comment>
<comment type="cofactor">
    <cofactor evidence="1">
        <name>Zn(2+)</name>
        <dbReference type="ChEBI" id="CHEBI:29105"/>
    </cofactor>
</comment>
<sequence length="329" mass="37299">MPAQMPDTLKFYQKRLRPMRHTREIVLLLLLTAPATTLASTHEQQLANGLRIIVKEDRRAPTVAHMVWYRAGGMDETNGTTGVAHVLEHMMFKGTPSVGPGEFNRRVAAAGGRDNAFTSRDYTAYFQQVPKESLSEMMQLEADRMRHLTLDGNEFAQEIRVVMEERRLRTDDQPQALLFENLAAAAFQAHPYRVPVIGWMNDLENMTVADARAWYEQWYAPNNAYVVVVGDVDHQTVFRLAERHYGVLSARSLPVRKPQDEPAQAGIRRLTLKAPADLPVVMMAYKAPVIRNLDQDVDPYALEMLSAVLAGHEAARFTRHLVREQRLAV</sequence>
<dbReference type="AlphaFoldDB" id="A0A935PXR9"/>
<dbReference type="GO" id="GO:0006508">
    <property type="term" value="P:proteolysis"/>
    <property type="evidence" value="ECO:0007669"/>
    <property type="project" value="InterPro"/>
</dbReference>
<accession>A0A935PXR9</accession>
<dbReference type="Proteomes" id="UP000697998">
    <property type="component" value="Unassembled WGS sequence"/>
</dbReference>
<dbReference type="PROSITE" id="PS00143">
    <property type="entry name" value="INSULINASE"/>
    <property type="match status" value="1"/>
</dbReference>
<dbReference type="SUPFAM" id="SSF63411">
    <property type="entry name" value="LuxS/MPP-like metallohydrolase"/>
    <property type="match status" value="1"/>
</dbReference>
<feature type="domain" description="Peptidase M16 N-terminal" evidence="4">
    <location>
        <begin position="51"/>
        <end position="196"/>
    </location>
</feature>
<evidence type="ECO:0000313" key="7">
    <source>
        <dbReference type="Proteomes" id="UP000697998"/>
    </source>
</evidence>
<dbReference type="Gene3D" id="3.30.830.10">
    <property type="entry name" value="Metalloenzyme, LuxS/M16 peptidase-like"/>
    <property type="match status" value="2"/>
</dbReference>
<feature type="non-terminal residue" evidence="6">
    <location>
        <position position="329"/>
    </location>
</feature>